<protein>
    <recommendedName>
        <fullName evidence="1">ATP synthase protein I</fullName>
    </recommendedName>
</protein>
<comment type="function">
    <text evidence="1">A possible function for this protein is to guide the assembly of the membrane sector of the ATPase enzyme complex.</text>
</comment>
<organism evidence="4 5">
    <name type="scientific">Rhodomicrobium udaipurense</name>
    <dbReference type="NCBI Taxonomy" id="1202716"/>
    <lineage>
        <taxon>Bacteria</taxon>
        <taxon>Pseudomonadati</taxon>
        <taxon>Pseudomonadota</taxon>
        <taxon>Alphaproteobacteria</taxon>
        <taxon>Hyphomicrobiales</taxon>
        <taxon>Hyphomicrobiaceae</taxon>
        <taxon>Rhodomicrobium</taxon>
    </lineage>
</organism>
<reference evidence="4 5" key="1">
    <citation type="submission" date="2020-12" db="EMBL/GenBank/DDBJ databases">
        <title>Revised draft genomes of Rhodomicrobium vannielii ATCC 17100 and Rhodomicrobium udaipurense JA643.</title>
        <authorList>
            <person name="Conners E.M."/>
            <person name="Davenport E.J."/>
            <person name="Bose A."/>
        </authorList>
    </citation>
    <scope>NUCLEOTIDE SEQUENCE [LARGE SCALE GENOMIC DNA]</scope>
    <source>
        <strain evidence="4 5">JA643</strain>
    </source>
</reference>
<dbReference type="PIRSF" id="PIRSF032126">
    <property type="entry name" value="F0F1_ATP_synthase_subunit_I"/>
    <property type="match status" value="1"/>
</dbReference>
<comment type="caution">
    <text evidence="4">The sequence shown here is derived from an EMBL/GenBank/DDBJ whole genome shotgun (WGS) entry which is preliminary data.</text>
</comment>
<evidence type="ECO:0000313" key="5">
    <source>
        <dbReference type="Proteomes" id="UP000623250"/>
    </source>
</evidence>
<feature type="region of interest" description="Disordered" evidence="2">
    <location>
        <begin position="1"/>
        <end position="48"/>
    </location>
</feature>
<gene>
    <name evidence="4" type="ORF">JDN41_02445</name>
</gene>
<evidence type="ECO:0000256" key="3">
    <source>
        <dbReference type="SAM" id="Phobius"/>
    </source>
</evidence>
<evidence type="ECO:0000256" key="2">
    <source>
        <dbReference type="SAM" id="MobiDB-lite"/>
    </source>
</evidence>
<keyword evidence="1" id="KW-0406">Ion transport</keyword>
<dbReference type="InterPro" id="IPR016989">
    <property type="entry name" value="Atp1_alphaprobac"/>
</dbReference>
<accession>A0A8I1KJ29</accession>
<sequence>MNPSGDGDQGDRKSSPETSESLRERLRELERKLDPEGNKREGMSDEELEKRSSMLGRAFKISTEMVAGVFVGGFIGWALDQWLDTRFFIVVFLFLGIAAGFLNVIREAQRMGDK</sequence>
<dbReference type="GO" id="GO:1902600">
    <property type="term" value="P:proton transmembrane transport"/>
    <property type="evidence" value="ECO:0007669"/>
    <property type="project" value="UniProtKB-KW"/>
</dbReference>
<keyword evidence="1 3" id="KW-0472">Membrane</keyword>
<keyword evidence="3" id="KW-0812">Transmembrane</keyword>
<proteinExistence type="inferred from homology"/>
<keyword evidence="5" id="KW-1185">Reference proteome</keyword>
<dbReference type="EMBL" id="JAEMUK010000005">
    <property type="protein sequence ID" value="MBJ7542411.1"/>
    <property type="molecule type" value="Genomic_DNA"/>
</dbReference>
<dbReference type="Proteomes" id="UP000623250">
    <property type="component" value="Unassembled WGS sequence"/>
</dbReference>
<evidence type="ECO:0000256" key="1">
    <source>
        <dbReference type="PIRNR" id="PIRNR032126"/>
    </source>
</evidence>
<keyword evidence="1" id="KW-0375">Hydrogen ion transport</keyword>
<dbReference type="RefSeq" id="WP_013419192.1">
    <property type="nucleotide sequence ID" value="NZ_JAEMUK010000005.1"/>
</dbReference>
<dbReference type="InterPro" id="IPR032820">
    <property type="entry name" value="ATPase_put"/>
</dbReference>
<keyword evidence="3" id="KW-1133">Transmembrane helix</keyword>
<feature type="transmembrane region" description="Helical" evidence="3">
    <location>
        <begin position="85"/>
        <end position="105"/>
    </location>
</feature>
<feature type="transmembrane region" description="Helical" evidence="3">
    <location>
        <begin position="58"/>
        <end position="79"/>
    </location>
</feature>
<feature type="compositionally biased region" description="Basic and acidic residues" evidence="2">
    <location>
        <begin position="9"/>
        <end position="48"/>
    </location>
</feature>
<name>A0A8I1KJ29_9HYPH</name>
<evidence type="ECO:0000313" key="4">
    <source>
        <dbReference type="EMBL" id="MBJ7542411.1"/>
    </source>
</evidence>
<dbReference type="GO" id="GO:0045259">
    <property type="term" value="C:proton-transporting ATP synthase complex"/>
    <property type="evidence" value="ECO:0007669"/>
    <property type="project" value="UniProtKB-UniRule"/>
</dbReference>
<dbReference type="AlphaFoldDB" id="A0A8I1KJ29"/>
<keyword evidence="1" id="KW-0813">Transport</keyword>
<dbReference type="Pfam" id="PF09527">
    <property type="entry name" value="ATPase_gene1"/>
    <property type="match status" value="1"/>
</dbReference>
<comment type="similarity">
    <text evidence="1">Belongs to the bacterial AtpI family.</text>
</comment>